<dbReference type="Gene3D" id="3.40.710.10">
    <property type="entry name" value="DD-peptidase/beta-lactamase superfamily"/>
    <property type="match status" value="1"/>
</dbReference>
<dbReference type="InterPro" id="IPR050491">
    <property type="entry name" value="AmpC-like"/>
</dbReference>
<evidence type="ECO:0000256" key="1">
    <source>
        <dbReference type="ARBA" id="ARBA00038215"/>
    </source>
</evidence>
<accession>A0ABR0SPQ7</accession>
<dbReference type="PANTHER" id="PTHR46825:SF7">
    <property type="entry name" value="D-ALANYL-D-ALANINE CARBOXYPEPTIDASE"/>
    <property type="match status" value="1"/>
</dbReference>
<evidence type="ECO:0000259" key="2">
    <source>
        <dbReference type="Pfam" id="PF00144"/>
    </source>
</evidence>
<feature type="domain" description="Beta-lactamase-related" evidence="2">
    <location>
        <begin position="18"/>
        <end position="350"/>
    </location>
</feature>
<name>A0ABR0SPQ7_9HYPO</name>
<comment type="caution">
    <text evidence="3">The sequence shown here is derived from an EMBL/GenBank/DDBJ whole genome shotgun (WGS) entry which is preliminary data.</text>
</comment>
<proteinExistence type="inferred from homology"/>
<sequence>MAHDNTAQEECFAKIEAILNESVAAGVPGLSAAIYSARGQWTFTTGVSDLQKLQPVETTHLFGIGSITKVLVAVVVLQLIEEERLQLSDSVGKILSSEVYAGIDDGEDATVMQLLSHTAGIDSWEDDPLWIRKGRGSETDPAHVWKKSEPLEYIHRSKTTAPDPGQYYYSNTNYTLLGLIIENVTKSTVEAEIRQRIIEPLGMEHIFLEGFERPNKGLLPRRYHWATDTFRDTAGICSSFPELGGNLIDCTSSNLSTEWAAGGMVSSASDLVKFAAALRDGRLLRPESLAVMKDWRPTTGPNEVGHGLFRMKRSEDSVWLGHFGGVLGFTGALWWAEKGDCIICVLSNVGVMHAGDVPSSAAHLILKSQILELASRLAAE</sequence>
<comment type="similarity">
    <text evidence="1">Belongs to the peptidase S12 family.</text>
</comment>
<dbReference type="EMBL" id="JAVFKD010000012">
    <property type="protein sequence ID" value="KAK5994165.1"/>
    <property type="molecule type" value="Genomic_DNA"/>
</dbReference>
<keyword evidence="4" id="KW-1185">Reference proteome</keyword>
<dbReference type="Pfam" id="PF00144">
    <property type="entry name" value="Beta-lactamase"/>
    <property type="match status" value="1"/>
</dbReference>
<reference evidence="3 4" key="1">
    <citation type="submission" date="2024-01" db="EMBL/GenBank/DDBJ databases">
        <title>Complete genome of Cladobotryum mycophilum ATHUM6906.</title>
        <authorList>
            <person name="Christinaki A.C."/>
            <person name="Myridakis A.I."/>
            <person name="Kouvelis V.N."/>
        </authorList>
    </citation>
    <scope>NUCLEOTIDE SEQUENCE [LARGE SCALE GENOMIC DNA]</scope>
    <source>
        <strain evidence="3 4">ATHUM6906</strain>
    </source>
</reference>
<organism evidence="3 4">
    <name type="scientific">Cladobotryum mycophilum</name>
    <dbReference type="NCBI Taxonomy" id="491253"/>
    <lineage>
        <taxon>Eukaryota</taxon>
        <taxon>Fungi</taxon>
        <taxon>Dikarya</taxon>
        <taxon>Ascomycota</taxon>
        <taxon>Pezizomycotina</taxon>
        <taxon>Sordariomycetes</taxon>
        <taxon>Hypocreomycetidae</taxon>
        <taxon>Hypocreales</taxon>
        <taxon>Hypocreaceae</taxon>
        <taxon>Cladobotryum</taxon>
    </lineage>
</organism>
<dbReference type="PANTHER" id="PTHR46825">
    <property type="entry name" value="D-ALANYL-D-ALANINE-CARBOXYPEPTIDASE/ENDOPEPTIDASE AMPH"/>
    <property type="match status" value="1"/>
</dbReference>
<gene>
    <name evidence="3" type="ORF">PT974_07607</name>
</gene>
<dbReference type="SUPFAM" id="SSF56601">
    <property type="entry name" value="beta-lactamase/transpeptidase-like"/>
    <property type="match status" value="1"/>
</dbReference>
<evidence type="ECO:0000313" key="3">
    <source>
        <dbReference type="EMBL" id="KAK5994165.1"/>
    </source>
</evidence>
<dbReference type="InterPro" id="IPR001466">
    <property type="entry name" value="Beta-lactam-related"/>
</dbReference>
<dbReference type="Proteomes" id="UP001338125">
    <property type="component" value="Unassembled WGS sequence"/>
</dbReference>
<dbReference type="InterPro" id="IPR012338">
    <property type="entry name" value="Beta-lactam/transpept-like"/>
</dbReference>
<protein>
    <submittedName>
        <fullName evidence="3">D-alanyl-D-alanine carboxypeptidase-like protein</fullName>
    </submittedName>
</protein>
<evidence type="ECO:0000313" key="4">
    <source>
        <dbReference type="Proteomes" id="UP001338125"/>
    </source>
</evidence>